<organism evidence="1 2">
    <name type="scientific">Nitratidesulfovibrio vulgaris (strain ATCC 29579 / DSM 644 / CCUG 34227 / NCIMB 8303 / VKM B-1760 / Hildenborough)</name>
    <name type="common">Desulfovibrio vulgaris</name>
    <dbReference type="NCBI Taxonomy" id="882"/>
    <lineage>
        <taxon>Bacteria</taxon>
        <taxon>Pseudomonadati</taxon>
        <taxon>Thermodesulfobacteriota</taxon>
        <taxon>Desulfovibrionia</taxon>
        <taxon>Desulfovibrionales</taxon>
        <taxon>Desulfovibrionaceae</taxon>
        <taxon>Nitratidesulfovibrio</taxon>
    </lineage>
</organism>
<dbReference type="Pfam" id="PF05069">
    <property type="entry name" value="Phage_tail_S"/>
    <property type="match status" value="1"/>
</dbReference>
<dbReference type="RefSeq" id="WP_010939977.1">
    <property type="nucleotide sequence ID" value="NC_002937.3"/>
</dbReference>
<dbReference type="eggNOG" id="COG5005">
    <property type="taxonomic scope" value="Bacteria"/>
</dbReference>
<dbReference type="PaxDb" id="882-DVU_2708"/>
<dbReference type="EMBL" id="AE017285">
    <property type="protein sequence ID" value="AAS97180.1"/>
    <property type="molecule type" value="Genomic_DNA"/>
</dbReference>
<sequence>MIEIEVNTEAIEEGLQRLAALGRDLTPVARALGGVMADAAERAFAGQCDPVTGAAWHPLSPVTLARRAKGGHDGPILQVRGILASSIHTDYGRDHVTVGTNEPHARTHQFGAMRGAHGRTRRGGPIPWGNIPARPFLGVGPDDEEEIEGIVRAEVQKAFFGV</sequence>
<name>Q727Z6_NITV2</name>
<gene>
    <name evidence="1" type="ordered locus">DVU_2708</name>
</gene>
<evidence type="ECO:0000313" key="2">
    <source>
        <dbReference type="Proteomes" id="UP000002194"/>
    </source>
</evidence>
<evidence type="ECO:0000313" key="1">
    <source>
        <dbReference type="EMBL" id="AAS97180.1"/>
    </source>
</evidence>
<dbReference type="NCBIfam" id="TIGR01635">
    <property type="entry name" value="tail_comp_S"/>
    <property type="match status" value="1"/>
</dbReference>
<keyword evidence="2" id="KW-1185">Reference proteome</keyword>
<dbReference type="PATRIC" id="fig|882.5.peg.2450"/>
<dbReference type="AlphaFoldDB" id="Q727Z6"/>
<dbReference type="PhylomeDB" id="Q727Z6"/>
<proteinExistence type="predicted"/>
<dbReference type="InterPro" id="IPR006522">
    <property type="entry name" value="Phage_virion_morphogenesis"/>
</dbReference>
<protein>
    <submittedName>
        <fullName evidence="1">Virion morphogenesis protein</fullName>
    </submittedName>
</protein>
<dbReference type="OrthoDB" id="2081253at2"/>
<dbReference type="HOGENOM" id="CLU_117141_1_0_7"/>
<reference evidence="1 2" key="1">
    <citation type="journal article" date="2004" name="Nat. Biotechnol.">
        <title>The genome sequence of the anaerobic, sulfate-reducing bacterium Desulfovibrio vulgaris Hildenborough.</title>
        <authorList>
            <person name="Heidelberg J.F."/>
            <person name="Seshadri R."/>
            <person name="Haveman S.A."/>
            <person name="Hemme C.L."/>
            <person name="Paulsen I.T."/>
            <person name="Kolonay J.F."/>
            <person name="Eisen J.A."/>
            <person name="Ward N."/>
            <person name="Methe B."/>
            <person name="Brinkac L.M."/>
            <person name="Daugherty S.C."/>
            <person name="Deboy R.T."/>
            <person name="Dodson R.J."/>
            <person name="Durkin A.S."/>
            <person name="Madupu R."/>
            <person name="Nelson W.C."/>
            <person name="Sullivan S.A."/>
            <person name="Fouts D."/>
            <person name="Haft D.H."/>
            <person name="Selengut J."/>
            <person name="Peterson J.D."/>
            <person name="Davidsen T.M."/>
            <person name="Zafar N."/>
            <person name="Zhou L."/>
            <person name="Radune D."/>
            <person name="Dimitrov G."/>
            <person name="Hance M."/>
            <person name="Tran K."/>
            <person name="Khouri H."/>
            <person name="Gill J."/>
            <person name="Utterback T.R."/>
            <person name="Feldblyum T.V."/>
            <person name="Wall J.D."/>
            <person name="Voordouw G."/>
            <person name="Fraser C.M."/>
        </authorList>
    </citation>
    <scope>NUCLEOTIDE SEQUENCE [LARGE SCALE GENOMIC DNA]</scope>
    <source>
        <strain evidence="2">ATCC 29579 / DSM 644 / NCIMB 8303 / VKM B-1760 / Hildenborough</strain>
    </source>
</reference>
<dbReference type="Proteomes" id="UP000002194">
    <property type="component" value="Chromosome"/>
</dbReference>
<accession>Q727Z6</accession>
<dbReference type="KEGG" id="dvu:DVU_2708"/>
<dbReference type="EnsemblBacteria" id="AAS97180">
    <property type="protein sequence ID" value="AAS97180"/>
    <property type="gene ID" value="DVU_2708"/>
</dbReference>
<dbReference type="STRING" id="882.DVU_2708"/>